<evidence type="ECO:0000313" key="1">
    <source>
        <dbReference type="EMBL" id="MEJ8644210.1"/>
    </source>
</evidence>
<organism evidence="1 2">
    <name type="scientific">Streptomyces caledonius</name>
    <dbReference type="NCBI Taxonomy" id="3134107"/>
    <lineage>
        <taxon>Bacteria</taxon>
        <taxon>Bacillati</taxon>
        <taxon>Actinomycetota</taxon>
        <taxon>Actinomycetes</taxon>
        <taxon>Kitasatosporales</taxon>
        <taxon>Streptomycetaceae</taxon>
        <taxon>Streptomyces</taxon>
    </lineage>
</organism>
<accession>A0ABU8U966</accession>
<dbReference type="PROSITE" id="PS51257">
    <property type="entry name" value="PROKAR_LIPOPROTEIN"/>
    <property type="match status" value="1"/>
</dbReference>
<evidence type="ECO:0000313" key="2">
    <source>
        <dbReference type="Proteomes" id="UP001382904"/>
    </source>
</evidence>
<dbReference type="Proteomes" id="UP001382904">
    <property type="component" value="Unassembled WGS sequence"/>
</dbReference>
<reference evidence="1 2" key="1">
    <citation type="submission" date="2024-03" db="EMBL/GenBank/DDBJ databases">
        <title>Novel Streptomyces species of biotechnological and ecological value are a feature of Machair soil.</title>
        <authorList>
            <person name="Prole J.R."/>
            <person name="Goodfellow M."/>
            <person name="Allenby N."/>
            <person name="Ward A.C."/>
        </authorList>
    </citation>
    <scope>NUCLEOTIDE SEQUENCE [LARGE SCALE GENOMIC DNA]</scope>
    <source>
        <strain evidence="1 2">MS1.HAVA.3</strain>
    </source>
</reference>
<evidence type="ECO:0008006" key="3">
    <source>
        <dbReference type="Google" id="ProtNLM"/>
    </source>
</evidence>
<comment type="caution">
    <text evidence="1">The sequence shown here is derived from an EMBL/GenBank/DDBJ whole genome shotgun (WGS) entry which is preliminary data.</text>
</comment>
<gene>
    <name evidence="1" type="ORF">WKI68_28605</name>
</gene>
<proteinExistence type="predicted"/>
<dbReference type="EMBL" id="JBBKAM010000002">
    <property type="protein sequence ID" value="MEJ8644210.1"/>
    <property type="molecule type" value="Genomic_DNA"/>
</dbReference>
<name>A0ABU8U966_9ACTN</name>
<sequence>MPFRIRPGRVAVLLLSAAIVAGGLTGCSVLSPFTTCDGTEARMKELQSLPLLASPPPGATPPRHVEAVYSECADDSGDAWLSAGRLYVYPGTRQEVLDHYRKATEADGWRFTPRPPDLDEAWGSCFTKGRDGQVKQLTVIFVSGPGLSVPTTTMPSWNSTPVPVSR</sequence>
<protein>
    <recommendedName>
        <fullName evidence="3">Lipoprotein</fullName>
    </recommendedName>
</protein>
<keyword evidence="2" id="KW-1185">Reference proteome</keyword>